<reference evidence="12 13" key="1">
    <citation type="submission" date="2024-06" db="EMBL/GenBank/DDBJ databases">
        <title>A chromosome-level genome assembly of beet webworm, Loxostege sticticalis.</title>
        <authorList>
            <person name="Zhang Y."/>
        </authorList>
    </citation>
    <scope>NUCLEOTIDE SEQUENCE [LARGE SCALE GENOMIC DNA]</scope>
    <source>
        <strain evidence="12">AQ028</strain>
        <tissue evidence="12">Male pupae</tissue>
    </source>
</reference>
<evidence type="ECO:0000256" key="9">
    <source>
        <dbReference type="ARBA" id="ARBA00023306"/>
    </source>
</evidence>
<name>A0ABD0SQF4_LOXSC</name>
<keyword evidence="5" id="KW-0493">Microtubule</keyword>
<evidence type="ECO:0000256" key="3">
    <source>
        <dbReference type="ARBA" id="ARBA00022490"/>
    </source>
</evidence>
<evidence type="ECO:0000259" key="11">
    <source>
        <dbReference type="Pfam" id="PF14932"/>
    </source>
</evidence>
<evidence type="ECO:0000256" key="6">
    <source>
        <dbReference type="ARBA" id="ARBA00022776"/>
    </source>
</evidence>
<evidence type="ECO:0000256" key="2">
    <source>
        <dbReference type="ARBA" id="ARBA00009645"/>
    </source>
</evidence>
<evidence type="ECO:0000313" key="12">
    <source>
        <dbReference type="EMBL" id="KAL0820681.1"/>
    </source>
</evidence>
<evidence type="ECO:0000256" key="8">
    <source>
        <dbReference type="ARBA" id="ARBA00023212"/>
    </source>
</evidence>
<keyword evidence="8" id="KW-0206">Cytoskeleton</keyword>
<dbReference type="Pfam" id="PF14932">
    <property type="entry name" value="HAUS-augmin3"/>
    <property type="match status" value="1"/>
</dbReference>
<sequence>MNVLNEITDEEFVPFLQSLGVETYKKSFEWMLNDADFAGVLRWLYDNLDHNNALSAREEYRYAEIEKKGQLLSSDDLEKAIHNLQKEYEGLCVPGDKEAVEDVKLDISMQKERLNMLEKQEDALNEMLKQNKLIKEELNLEVTKLHSAQQACREDESTAADECLQLAEEVESITEGVIDVVADALDLYNNCHADKEMSKKFYTFGPFEAYKQSQTVFRSHFDLYTAKKFGNRHKDNVTDEDLRSALIEAKSLEERLIDAMLAYIESKAELSGEQAKLALVSNYNNVHPSQVANCLIEAQSAVELLDQEEAILDQQIQDSVKNLVDYRTRLAVETTSRSALAVREQVHRDLSHLLSTTQQALTLDRVLYCALRHELRTLEQVLQFAAHLRQYYCAERDAVLSRIVSSATSLDHLDLSHLLSTTQQALTLDRVLYCALRHELRTLEQVLQFAAHLRQYYCAERDAVLSRIVSSATSLVHHHLSHLLSTTQQALTLDRVLYCALRHELRTLEQVLQFAAHLRQYYCAERDAVLSRIVSSATSLDHLDLSHLLSTTQQALTLDRVLYCALRHELRTLEQVLQFAAHLRQYYCAERDAVLSRIVSSATSLDHLDLSHLLSTTQQALTLDRVLYCALRHELRTLEQVLQFAAHLRQYYCAERDAVLSRIVSSATSLVHRDLSHLLSTTQQALTLDRVLYCALRHELRTLEQVLQFAAHLRQYYCAERDAVLSRIVSSATSLVHHHLSHLLSTTQQALTLDRVLYCALRHELRTLEQVLQFAAHLRQYYCAERDAVLSRIVSSATSLVHHHLSHLLSTTQQALTLDRVLYCALRHELRTLEQVLQFAAHLRQYYCAERDAVLSRIVNSATSLVHHHLSHLLSTTQQALTLDRVLYCALRHELRTLEQVLQFAAHLRQYYCAERDAVLSRIVSSATSLVHHHLSHLLSTTQQALTLDRVLYCALRHELRTLEQVLQFAAHLRQYYCAERDAVLSRIVSSATSLVHHHLSHLLSTTQQALTLDRVLYCALRHELRTLEQVLQFAAHLRQYYCAERDAVLSRIVSSATSLVHHHLSHLLSTTQQALTLDRVLYCALRHELRTLEQVLQFAAHLRQYYCAERDAVLSRILQDE</sequence>
<dbReference type="Proteomes" id="UP001549921">
    <property type="component" value="Unassembled WGS sequence"/>
</dbReference>
<evidence type="ECO:0000256" key="7">
    <source>
        <dbReference type="ARBA" id="ARBA00023054"/>
    </source>
</evidence>
<evidence type="ECO:0000256" key="1">
    <source>
        <dbReference type="ARBA" id="ARBA00004186"/>
    </source>
</evidence>
<dbReference type="AlphaFoldDB" id="A0ABD0SQF4"/>
<dbReference type="InterPro" id="IPR032733">
    <property type="entry name" value="HAUS3_N"/>
</dbReference>
<keyword evidence="6" id="KW-0498">Mitosis</keyword>
<feature type="domain" description="HAUS augmin-like complex subunit 3 N-terminal" evidence="11">
    <location>
        <begin position="30"/>
        <end position="243"/>
    </location>
</feature>
<keyword evidence="4" id="KW-0132">Cell division</keyword>
<keyword evidence="7 10" id="KW-0175">Coiled coil</keyword>
<dbReference type="GO" id="GO:0005819">
    <property type="term" value="C:spindle"/>
    <property type="evidence" value="ECO:0007669"/>
    <property type="project" value="UniProtKB-SubCell"/>
</dbReference>
<evidence type="ECO:0000256" key="4">
    <source>
        <dbReference type="ARBA" id="ARBA00022618"/>
    </source>
</evidence>
<evidence type="ECO:0000256" key="10">
    <source>
        <dbReference type="SAM" id="Coils"/>
    </source>
</evidence>
<dbReference type="GO" id="GO:0051301">
    <property type="term" value="P:cell division"/>
    <property type="evidence" value="ECO:0007669"/>
    <property type="project" value="UniProtKB-KW"/>
</dbReference>
<proteinExistence type="inferred from homology"/>
<keyword evidence="3" id="KW-0963">Cytoplasm</keyword>
<evidence type="ECO:0000313" key="13">
    <source>
        <dbReference type="Proteomes" id="UP001549921"/>
    </source>
</evidence>
<keyword evidence="9" id="KW-0131">Cell cycle</keyword>
<gene>
    <name evidence="12" type="ORF">ABMA28_006512</name>
</gene>
<feature type="coiled-coil region" evidence="10">
    <location>
        <begin position="100"/>
        <end position="137"/>
    </location>
</feature>
<dbReference type="EMBL" id="JBEDNZ010000019">
    <property type="protein sequence ID" value="KAL0820681.1"/>
    <property type="molecule type" value="Genomic_DNA"/>
</dbReference>
<accession>A0ABD0SQF4</accession>
<evidence type="ECO:0000256" key="5">
    <source>
        <dbReference type="ARBA" id="ARBA00022701"/>
    </source>
</evidence>
<organism evidence="12 13">
    <name type="scientific">Loxostege sticticalis</name>
    <name type="common">Beet webworm moth</name>
    <dbReference type="NCBI Taxonomy" id="481309"/>
    <lineage>
        <taxon>Eukaryota</taxon>
        <taxon>Metazoa</taxon>
        <taxon>Ecdysozoa</taxon>
        <taxon>Arthropoda</taxon>
        <taxon>Hexapoda</taxon>
        <taxon>Insecta</taxon>
        <taxon>Pterygota</taxon>
        <taxon>Neoptera</taxon>
        <taxon>Endopterygota</taxon>
        <taxon>Lepidoptera</taxon>
        <taxon>Glossata</taxon>
        <taxon>Ditrysia</taxon>
        <taxon>Pyraloidea</taxon>
        <taxon>Crambidae</taxon>
        <taxon>Pyraustinae</taxon>
        <taxon>Loxostege</taxon>
    </lineage>
</organism>
<protein>
    <recommendedName>
        <fullName evidence="11">HAUS augmin-like complex subunit 3 N-terminal domain-containing protein</fullName>
    </recommendedName>
</protein>
<comment type="similarity">
    <text evidence="2">Belongs to the HAUS3 family.</text>
</comment>
<comment type="caution">
    <text evidence="12">The sequence shown here is derived from an EMBL/GenBank/DDBJ whole genome shotgun (WGS) entry which is preliminary data.</text>
</comment>
<dbReference type="GO" id="GO:0005874">
    <property type="term" value="C:microtubule"/>
    <property type="evidence" value="ECO:0007669"/>
    <property type="project" value="UniProtKB-KW"/>
</dbReference>
<comment type="subcellular location">
    <subcellularLocation>
        <location evidence="1">Cytoplasm</location>
        <location evidence="1">Cytoskeleton</location>
        <location evidence="1">Spindle</location>
    </subcellularLocation>
</comment>